<dbReference type="PANTHER" id="PTHR13348:SF0">
    <property type="entry name" value="RIBONUCLEASE P PROTEIN SUBUNIT P29"/>
    <property type="match status" value="1"/>
</dbReference>
<keyword evidence="4 8" id="KW-0819">tRNA processing</keyword>
<evidence type="ECO:0000256" key="3">
    <source>
        <dbReference type="ARBA" id="ARBA00022490"/>
    </source>
</evidence>
<dbReference type="GO" id="GO:0016787">
    <property type="term" value="F:hydrolase activity"/>
    <property type="evidence" value="ECO:0007669"/>
    <property type="project" value="UniProtKB-KW"/>
</dbReference>
<evidence type="ECO:0000313" key="11">
    <source>
        <dbReference type="Proteomes" id="UP000019478"/>
    </source>
</evidence>
<dbReference type="Proteomes" id="UP000019478">
    <property type="component" value="Unassembled WGS sequence"/>
</dbReference>
<keyword evidence="7" id="KW-0378">Hydrolase</keyword>
<keyword evidence="11" id="KW-1185">Reference proteome</keyword>
<feature type="region of interest" description="Disordered" evidence="9">
    <location>
        <begin position="128"/>
        <end position="157"/>
    </location>
</feature>
<dbReference type="RefSeq" id="XP_007733557.1">
    <property type="nucleotide sequence ID" value="XM_007735367.1"/>
</dbReference>
<feature type="region of interest" description="Disordered" evidence="9">
    <location>
        <begin position="225"/>
        <end position="262"/>
    </location>
</feature>
<evidence type="ECO:0000256" key="4">
    <source>
        <dbReference type="ARBA" id="ARBA00022694"/>
    </source>
</evidence>
<dbReference type="GO" id="GO:0000172">
    <property type="term" value="C:ribonuclease MRP complex"/>
    <property type="evidence" value="ECO:0007669"/>
    <property type="project" value="InterPro"/>
</dbReference>
<dbReference type="InterPro" id="IPR002730">
    <property type="entry name" value="Rpp29/RNP1"/>
</dbReference>
<dbReference type="GO" id="GO:0005634">
    <property type="term" value="C:nucleus"/>
    <property type="evidence" value="ECO:0007669"/>
    <property type="project" value="UniProtKB-SubCell"/>
</dbReference>
<dbReference type="OrthoDB" id="124041at2759"/>
<feature type="compositionally biased region" description="Low complexity" evidence="9">
    <location>
        <begin position="139"/>
        <end position="152"/>
    </location>
</feature>
<dbReference type="GeneID" id="19169357"/>
<keyword evidence="5" id="KW-0540">Nuclease</keyword>
<dbReference type="GO" id="GO:0001682">
    <property type="term" value="P:tRNA 5'-leader removal"/>
    <property type="evidence" value="ECO:0007669"/>
    <property type="project" value="InterPro"/>
</dbReference>
<evidence type="ECO:0000256" key="2">
    <source>
        <dbReference type="ARBA" id="ARBA00006181"/>
    </source>
</evidence>
<keyword evidence="8" id="KW-0539">Nucleus</keyword>
<dbReference type="Gene3D" id="2.30.30.210">
    <property type="entry name" value="Ribonuclease P/MRP, subunit p29"/>
    <property type="match status" value="1"/>
</dbReference>
<protein>
    <recommendedName>
        <fullName evidence="8">Ribonuclease P protein subunit</fullName>
    </recommendedName>
</protein>
<evidence type="ECO:0000256" key="7">
    <source>
        <dbReference type="ARBA" id="ARBA00022801"/>
    </source>
</evidence>
<dbReference type="InterPro" id="IPR016848">
    <property type="entry name" value="RNase_P/MRP_Rpp29-subunit"/>
</dbReference>
<dbReference type="GO" id="GO:0033204">
    <property type="term" value="F:ribonuclease P RNA binding"/>
    <property type="evidence" value="ECO:0007669"/>
    <property type="project" value="InterPro"/>
</dbReference>
<keyword evidence="6" id="KW-0255">Endonuclease</keyword>
<dbReference type="eggNOG" id="KOG4046">
    <property type="taxonomic scope" value="Eukaryota"/>
</dbReference>
<sequence>MASTSSPRGGATTPRTASAAPAISHPAHSLLGRGHSPDTAARIFTDKVKNKPLFLASTTTSDKRALRRHIRLRKKEYYLRKRRPKPLSAREKRELGVFVLKKEEVKFEVYLGLHRLWNEYMLEVLGYTSPRKDGPPQTPSQGQQQRGAASSSKVITPQSHGSFLASADFHGAEVEVVRCADPGRVGTRGIVVRDTMFTFVVVTRKNEVRTLPKKDTVFRYEVTLPSPTSVEEQSPAMLGGDAQGQNDGEEPQPQPQPQPQPRRLVFELQGNQFEFRPADRASRKFKWKAMDV</sequence>
<evidence type="ECO:0000256" key="5">
    <source>
        <dbReference type="ARBA" id="ARBA00022722"/>
    </source>
</evidence>
<comment type="caution">
    <text evidence="10">The sequence shown here is derived from an EMBL/GenBank/DDBJ whole genome shotgun (WGS) entry which is preliminary data.</text>
</comment>
<dbReference type="InterPro" id="IPR023534">
    <property type="entry name" value="Rof/RNase_P-like"/>
</dbReference>
<dbReference type="EMBL" id="AMGY01000004">
    <property type="protein sequence ID" value="EXJ84572.1"/>
    <property type="molecule type" value="Genomic_DNA"/>
</dbReference>
<dbReference type="AlphaFoldDB" id="W9XVI1"/>
<evidence type="ECO:0000256" key="6">
    <source>
        <dbReference type="ARBA" id="ARBA00022759"/>
    </source>
</evidence>
<evidence type="ECO:0000256" key="8">
    <source>
        <dbReference type="PIRNR" id="PIRNR027081"/>
    </source>
</evidence>
<organism evidence="10 11">
    <name type="scientific">Capronia epimyces CBS 606.96</name>
    <dbReference type="NCBI Taxonomy" id="1182542"/>
    <lineage>
        <taxon>Eukaryota</taxon>
        <taxon>Fungi</taxon>
        <taxon>Dikarya</taxon>
        <taxon>Ascomycota</taxon>
        <taxon>Pezizomycotina</taxon>
        <taxon>Eurotiomycetes</taxon>
        <taxon>Chaetothyriomycetidae</taxon>
        <taxon>Chaetothyriales</taxon>
        <taxon>Herpotrichiellaceae</taxon>
        <taxon>Capronia</taxon>
    </lineage>
</organism>
<evidence type="ECO:0000256" key="9">
    <source>
        <dbReference type="SAM" id="MobiDB-lite"/>
    </source>
</evidence>
<dbReference type="GO" id="GO:0006364">
    <property type="term" value="P:rRNA processing"/>
    <property type="evidence" value="ECO:0007669"/>
    <property type="project" value="TreeGrafter"/>
</dbReference>
<feature type="compositionally biased region" description="Low complexity" evidence="9">
    <location>
        <begin position="8"/>
        <end position="29"/>
    </location>
</feature>
<dbReference type="InterPro" id="IPR023538">
    <property type="entry name" value="RNP1"/>
</dbReference>
<dbReference type="GO" id="GO:0030677">
    <property type="term" value="C:ribonuclease P complex"/>
    <property type="evidence" value="ECO:0007669"/>
    <property type="project" value="InterPro"/>
</dbReference>
<proteinExistence type="inferred from homology"/>
<name>W9XVI1_9EURO</name>
<evidence type="ECO:0000256" key="1">
    <source>
        <dbReference type="ARBA" id="ARBA00004123"/>
    </source>
</evidence>
<feature type="region of interest" description="Disordered" evidence="9">
    <location>
        <begin position="1"/>
        <end position="36"/>
    </location>
</feature>
<reference evidence="10 11" key="1">
    <citation type="submission" date="2013-03" db="EMBL/GenBank/DDBJ databases">
        <title>The Genome Sequence of Capronia epimyces CBS 606.96.</title>
        <authorList>
            <consortium name="The Broad Institute Genomics Platform"/>
            <person name="Cuomo C."/>
            <person name="de Hoog S."/>
            <person name="Gorbushina A."/>
            <person name="Walker B."/>
            <person name="Young S.K."/>
            <person name="Zeng Q."/>
            <person name="Gargeya S."/>
            <person name="Fitzgerald M."/>
            <person name="Haas B."/>
            <person name="Abouelleil A."/>
            <person name="Allen A.W."/>
            <person name="Alvarado L."/>
            <person name="Arachchi H.M."/>
            <person name="Berlin A.M."/>
            <person name="Chapman S.B."/>
            <person name="Gainer-Dewar J."/>
            <person name="Goldberg J."/>
            <person name="Griggs A."/>
            <person name="Gujja S."/>
            <person name="Hansen M."/>
            <person name="Howarth C."/>
            <person name="Imamovic A."/>
            <person name="Ireland A."/>
            <person name="Larimer J."/>
            <person name="McCowan C."/>
            <person name="Murphy C."/>
            <person name="Pearson M."/>
            <person name="Poon T.W."/>
            <person name="Priest M."/>
            <person name="Roberts A."/>
            <person name="Saif S."/>
            <person name="Shea T."/>
            <person name="Sisk P."/>
            <person name="Sykes S."/>
            <person name="Wortman J."/>
            <person name="Nusbaum C."/>
            <person name="Birren B."/>
        </authorList>
    </citation>
    <scope>NUCLEOTIDE SEQUENCE [LARGE SCALE GENOMIC DNA]</scope>
    <source>
        <strain evidence="10 11">CBS 606.96</strain>
    </source>
</reference>
<dbReference type="InterPro" id="IPR036980">
    <property type="entry name" value="RNase_P/MRP_Rpp29_sf"/>
</dbReference>
<dbReference type="SUPFAM" id="SSF101744">
    <property type="entry name" value="Rof/RNase P subunit-like"/>
    <property type="match status" value="1"/>
</dbReference>
<dbReference type="SMART" id="SM00538">
    <property type="entry name" value="POP4"/>
    <property type="match status" value="1"/>
</dbReference>
<comment type="similarity">
    <text evidence="2">Belongs to the eukaryotic/archaeal RNase P protein component 1 family.</text>
</comment>
<dbReference type="PIRSF" id="PIRSF027081">
    <property type="entry name" value="RNase_P/MRP_p29_subunit"/>
    <property type="match status" value="1"/>
</dbReference>
<dbReference type="PANTHER" id="PTHR13348">
    <property type="entry name" value="RIBONUCLEASE P SUBUNIT P29"/>
    <property type="match status" value="1"/>
</dbReference>
<comment type="subcellular location">
    <subcellularLocation>
        <location evidence="1">Nucleus</location>
    </subcellularLocation>
</comment>
<gene>
    <name evidence="10" type="ORF">A1O3_05242</name>
</gene>
<evidence type="ECO:0000313" key="10">
    <source>
        <dbReference type="EMBL" id="EXJ84572.1"/>
    </source>
</evidence>
<dbReference type="STRING" id="1182542.W9XVI1"/>
<dbReference type="Pfam" id="PF01868">
    <property type="entry name" value="RNase_P-MRP_p29"/>
    <property type="match status" value="1"/>
</dbReference>
<dbReference type="HAMAP" id="MF_00754">
    <property type="entry name" value="RNase_P_1"/>
    <property type="match status" value="1"/>
</dbReference>
<dbReference type="GO" id="GO:0004519">
    <property type="term" value="F:endonuclease activity"/>
    <property type="evidence" value="ECO:0007669"/>
    <property type="project" value="UniProtKB-KW"/>
</dbReference>
<accession>W9XVI1</accession>
<dbReference type="HOGENOM" id="CLU_078577_0_0_1"/>
<keyword evidence="3" id="KW-0963">Cytoplasm</keyword>